<feature type="binding site" evidence="7">
    <location>
        <position position="199"/>
    </location>
    <ligand>
        <name>L-glutamate</name>
        <dbReference type="ChEBI" id="CHEBI:29985"/>
    </ligand>
</feature>
<dbReference type="InterPro" id="IPR020058">
    <property type="entry name" value="Glu/Gln-tRNA-synth_Ib_cat-dom"/>
</dbReference>
<evidence type="ECO:0000256" key="7">
    <source>
        <dbReference type="HAMAP-Rule" id="MF_01428"/>
    </source>
</evidence>
<evidence type="ECO:0000256" key="6">
    <source>
        <dbReference type="ARBA" id="ARBA00023146"/>
    </source>
</evidence>
<evidence type="ECO:0000256" key="4">
    <source>
        <dbReference type="ARBA" id="ARBA00022833"/>
    </source>
</evidence>
<organism evidence="10 11">
    <name type="scientific">Undibacterium danionis</name>
    <dbReference type="NCBI Taxonomy" id="1812100"/>
    <lineage>
        <taxon>Bacteria</taxon>
        <taxon>Pseudomonadati</taxon>
        <taxon>Pseudomonadota</taxon>
        <taxon>Betaproteobacteria</taxon>
        <taxon>Burkholderiales</taxon>
        <taxon>Oxalobacteraceae</taxon>
        <taxon>Undibacterium</taxon>
    </lineage>
</organism>
<feature type="binding site" evidence="7">
    <location>
        <position position="44"/>
    </location>
    <ligand>
        <name>L-glutamate</name>
        <dbReference type="ChEBI" id="CHEBI:29985"/>
    </ligand>
</feature>
<keyword evidence="5 7" id="KW-0067">ATP-binding</keyword>
<feature type="binding site" evidence="7">
    <location>
        <position position="98"/>
    </location>
    <ligand>
        <name>Zn(2+)</name>
        <dbReference type="ChEBI" id="CHEBI:29105"/>
    </ligand>
</feature>
<feature type="binding site" evidence="7">
    <location>
        <position position="181"/>
    </location>
    <ligand>
        <name>L-glutamate</name>
        <dbReference type="ChEBI" id="CHEBI:29985"/>
    </ligand>
</feature>
<dbReference type="Proteomes" id="UP001589844">
    <property type="component" value="Unassembled WGS sequence"/>
</dbReference>
<dbReference type="EMBL" id="JBHLXJ010000009">
    <property type="protein sequence ID" value="MFC0350284.1"/>
    <property type="molecule type" value="Genomic_DNA"/>
</dbReference>
<dbReference type="InterPro" id="IPR022380">
    <property type="entry name" value="Glu-Q_tRNA(Asp)_Synthase"/>
</dbReference>
<dbReference type="PANTHER" id="PTHR43311">
    <property type="entry name" value="GLUTAMATE--TRNA LIGASE"/>
    <property type="match status" value="1"/>
</dbReference>
<keyword evidence="2 7" id="KW-0479">Metal-binding</keyword>
<dbReference type="PRINTS" id="PR00987">
    <property type="entry name" value="TRNASYNTHGLU"/>
</dbReference>
<comment type="function">
    <text evidence="7">Catalyzes the tRNA-independent activation of glutamate in presence of ATP and the subsequent transfer of glutamate onto a tRNA(Asp). Glutamate is transferred on the 2-amino-5-(4,5-dihydroxy-2-cyclopenten-1-yl) moiety of the queuosine in the wobble position of the QUC anticodon.</text>
</comment>
<dbReference type="NCBIfam" id="NF004314">
    <property type="entry name" value="PRK05710.1-3"/>
    <property type="match status" value="1"/>
</dbReference>
<dbReference type="SUPFAM" id="SSF52374">
    <property type="entry name" value="Nucleotidylyl transferase"/>
    <property type="match status" value="1"/>
</dbReference>
<feature type="binding site" evidence="7">
    <location>
        <begin position="8"/>
        <end position="12"/>
    </location>
    <ligand>
        <name>L-glutamate</name>
        <dbReference type="ChEBI" id="CHEBI:29985"/>
    </ligand>
</feature>
<gene>
    <name evidence="10" type="primary">gluQRS</name>
    <name evidence="7" type="synonym">gluQ</name>
    <name evidence="10" type="ORF">ACFFJH_10745</name>
</gene>
<keyword evidence="4 7" id="KW-0862">Zinc</keyword>
<dbReference type="PANTHER" id="PTHR43311:SF1">
    <property type="entry name" value="GLUTAMYL-Q TRNA(ASP) SYNTHETASE"/>
    <property type="match status" value="1"/>
</dbReference>
<evidence type="ECO:0000313" key="11">
    <source>
        <dbReference type="Proteomes" id="UP001589844"/>
    </source>
</evidence>
<keyword evidence="3 7" id="KW-0547">Nucleotide-binding</keyword>
<dbReference type="GO" id="GO:0016874">
    <property type="term" value="F:ligase activity"/>
    <property type="evidence" value="ECO:0007669"/>
    <property type="project" value="UniProtKB-KW"/>
</dbReference>
<feature type="binding site" evidence="7">
    <location>
        <position position="120"/>
    </location>
    <ligand>
        <name>Zn(2+)</name>
        <dbReference type="ChEBI" id="CHEBI:29105"/>
    </ligand>
</feature>
<dbReference type="RefSeq" id="WP_390212365.1">
    <property type="nucleotide sequence ID" value="NZ_JBHLXJ010000009.1"/>
</dbReference>
<accession>A0ABV6IEM5</accession>
<feature type="binding site" evidence="7">
    <location>
        <position position="240"/>
    </location>
    <ligand>
        <name>ATP</name>
        <dbReference type="ChEBI" id="CHEBI:30616"/>
    </ligand>
</feature>
<name>A0ABV6IEM5_9BURK</name>
<evidence type="ECO:0000313" key="10">
    <source>
        <dbReference type="EMBL" id="MFC0350284.1"/>
    </source>
</evidence>
<sequence length="303" mass="33348">MPITYRGRFAPSPTGPLHFGSLVAAMASYLDAKAHHGEWLLRIEDLDFDRNVPGADTDIIASLQRCGMQWDGQITWQSQRTALYQQALAKLQANVFACSCSRKEIADSRLRAGLEDSQIYPGTCRNGMPEGKAARSFRLRVPDGDAARFHFDDRLFGTQNQDLSRDVGDFVLKRADGFWAYQLAVVVDDAAQGINAIVRGADLLDSTARQIYLQQLLGLPTPSYLHVPVVVNQAGEKLSKQTGALAFDSGNNNLLKEALLPAAQFLGLQLSSKANNESNELSRFWQEAIIAWSLRYPSVTGAC</sequence>
<evidence type="ECO:0000256" key="2">
    <source>
        <dbReference type="ARBA" id="ARBA00022723"/>
    </source>
</evidence>
<dbReference type="InterPro" id="IPR014729">
    <property type="entry name" value="Rossmann-like_a/b/a_fold"/>
</dbReference>
<evidence type="ECO:0000256" key="1">
    <source>
        <dbReference type="ARBA" id="ARBA00022598"/>
    </source>
</evidence>
<dbReference type="EC" id="6.1.1.-" evidence="7"/>
<keyword evidence="1 7" id="KW-0436">Ligase</keyword>
<comment type="caution">
    <text evidence="10">The sequence shown here is derived from an EMBL/GenBank/DDBJ whole genome shotgun (WGS) entry which is preliminary data.</text>
</comment>
<feature type="short sequence motif" description="'HIGH' region" evidence="7">
    <location>
        <begin position="11"/>
        <end position="21"/>
    </location>
</feature>
<comment type="similarity">
    <text evidence="7">Belongs to the class-I aminoacyl-tRNA synthetase family. GluQ subfamily.</text>
</comment>
<feature type="short sequence motif" description="'KMSKS' region" evidence="7">
    <location>
        <begin position="237"/>
        <end position="241"/>
    </location>
</feature>
<dbReference type="InterPro" id="IPR049940">
    <property type="entry name" value="GluQ/Sye"/>
</dbReference>
<dbReference type="InterPro" id="IPR000924">
    <property type="entry name" value="Glu/Gln-tRNA-synth"/>
</dbReference>
<feature type="domain" description="Glutamyl/glutaminyl-tRNA synthetase class Ib catalytic" evidence="9">
    <location>
        <begin position="6"/>
        <end position="272"/>
    </location>
</feature>
<keyword evidence="6 7" id="KW-0030">Aminoacyl-tRNA synthetase</keyword>
<protein>
    <recommendedName>
        <fullName evidence="7">Glutamyl-Q tRNA(Asp) synthetase</fullName>
        <shortName evidence="7">Glu-Q-RSs</shortName>
        <ecNumber evidence="7">6.1.1.-</ecNumber>
    </recommendedName>
</protein>
<keyword evidence="8" id="KW-0648">Protein biosynthesis</keyword>
<evidence type="ECO:0000256" key="5">
    <source>
        <dbReference type="ARBA" id="ARBA00022840"/>
    </source>
</evidence>
<keyword evidence="11" id="KW-1185">Reference proteome</keyword>
<evidence type="ECO:0000259" key="9">
    <source>
        <dbReference type="Pfam" id="PF00749"/>
    </source>
</evidence>
<dbReference type="HAMAP" id="MF_01428">
    <property type="entry name" value="Glu_Q_tRNA_synth"/>
    <property type="match status" value="1"/>
</dbReference>
<evidence type="ECO:0000256" key="3">
    <source>
        <dbReference type="ARBA" id="ARBA00022741"/>
    </source>
</evidence>
<proteinExistence type="inferred from homology"/>
<dbReference type="Gene3D" id="3.40.50.620">
    <property type="entry name" value="HUPs"/>
    <property type="match status" value="1"/>
</dbReference>
<evidence type="ECO:0000256" key="8">
    <source>
        <dbReference type="RuleBase" id="RU363037"/>
    </source>
</evidence>
<dbReference type="NCBIfam" id="TIGR03838">
    <property type="entry name" value="queuosine_YadB"/>
    <property type="match status" value="1"/>
</dbReference>
<feature type="binding site" evidence="7">
    <location>
        <position position="100"/>
    </location>
    <ligand>
        <name>Zn(2+)</name>
        <dbReference type="ChEBI" id="CHEBI:29105"/>
    </ligand>
</feature>
<dbReference type="NCBIfam" id="NF004313">
    <property type="entry name" value="PRK05710.1-2"/>
    <property type="match status" value="1"/>
</dbReference>
<comment type="cofactor">
    <cofactor evidence="7">
        <name>Zn(2+)</name>
        <dbReference type="ChEBI" id="CHEBI:29105"/>
    </cofactor>
    <text evidence="7">Binds 1 zinc ion per subunit.</text>
</comment>
<feature type="binding site" evidence="7">
    <location>
        <position position="124"/>
    </location>
    <ligand>
        <name>Zn(2+)</name>
        <dbReference type="ChEBI" id="CHEBI:29105"/>
    </ligand>
</feature>
<reference evidence="10 11" key="1">
    <citation type="submission" date="2024-09" db="EMBL/GenBank/DDBJ databases">
        <authorList>
            <person name="Sun Q."/>
            <person name="Mori K."/>
        </authorList>
    </citation>
    <scope>NUCLEOTIDE SEQUENCE [LARGE SCALE GENOMIC DNA]</scope>
    <source>
        <strain evidence="10 11">CCM 8677</strain>
    </source>
</reference>
<dbReference type="Pfam" id="PF00749">
    <property type="entry name" value="tRNA-synt_1c"/>
    <property type="match status" value="1"/>
</dbReference>